<dbReference type="AlphaFoldDB" id="A0A2H0V808"/>
<dbReference type="EMBL" id="PFAP01000004">
    <property type="protein sequence ID" value="PIR94480.1"/>
    <property type="molecule type" value="Genomic_DNA"/>
</dbReference>
<gene>
    <name evidence="1" type="ORF">COT97_00850</name>
</gene>
<organism evidence="1 2">
    <name type="scientific">Candidatus Falkowbacteria bacterium CG10_big_fil_rev_8_21_14_0_10_39_11</name>
    <dbReference type="NCBI Taxonomy" id="1974565"/>
    <lineage>
        <taxon>Bacteria</taxon>
        <taxon>Candidatus Falkowiibacteriota</taxon>
    </lineage>
</organism>
<protein>
    <recommendedName>
        <fullName evidence="3">Leucine-rich repeat domain-containing protein</fullName>
    </recommendedName>
</protein>
<dbReference type="Proteomes" id="UP000229901">
    <property type="component" value="Unassembled WGS sequence"/>
</dbReference>
<evidence type="ECO:0008006" key="3">
    <source>
        <dbReference type="Google" id="ProtNLM"/>
    </source>
</evidence>
<proteinExistence type="predicted"/>
<comment type="caution">
    <text evidence="1">The sequence shown here is derived from an EMBL/GenBank/DDBJ whole genome shotgun (WGS) entry which is preliminary data.</text>
</comment>
<dbReference type="Gene3D" id="3.80.10.10">
    <property type="entry name" value="Ribonuclease Inhibitor"/>
    <property type="match status" value="1"/>
</dbReference>
<sequence length="250" mass="28038">MSDEKKQQLEQIVATDSNHKFEDADRQVQYEKLLAGLNLIVEKNTFDQIWENVSLLAEFREKLEAIMALIRAEKIETVWDREKCVEWAEEAGIENPESYVADNFEIFDDHIEIKGDLWLHNSQVRELPAGLTTVGGDLDLYNSQIKVLPAGLTSIGGRLYLKDSQVRELPAGLTTIGGDLNLYNSQIKALPAGLTSIGGYLILENSQIKDIPDNLVIQLDVWAKGCPQSLIDKLNKMKEKGQIKGDVDIT</sequence>
<evidence type="ECO:0000313" key="1">
    <source>
        <dbReference type="EMBL" id="PIR94480.1"/>
    </source>
</evidence>
<dbReference type="InterPro" id="IPR032675">
    <property type="entry name" value="LRR_dom_sf"/>
</dbReference>
<reference evidence="2" key="1">
    <citation type="submission" date="2017-09" db="EMBL/GenBank/DDBJ databases">
        <title>Depth-based differentiation of microbial function through sediment-hosted aquifers and enrichment of novel symbionts in the deep terrestrial subsurface.</title>
        <authorList>
            <person name="Probst A.J."/>
            <person name="Ladd B."/>
            <person name="Jarett J.K."/>
            <person name="Geller-Mcgrath D.E."/>
            <person name="Sieber C.M.K."/>
            <person name="Emerson J.B."/>
            <person name="Anantharaman K."/>
            <person name="Thomas B.C."/>
            <person name="Malmstrom R."/>
            <person name="Stieglmeier M."/>
            <person name="Klingl A."/>
            <person name="Woyke T."/>
            <person name="Ryan C.M."/>
            <person name="Banfield J.F."/>
        </authorList>
    </citation>
    <scope>NUCLEOTIDE SEQUENCE [LARGE SCALE GENOMIC DNA]</scope>
</reference>
<name>A0A2H0V808_9BACT</name>
<accession>A0A2H0V808</accession>
<evidence type="ECO:0000313" key="2">
    <source>
        <dbReference type="Proteomes" id="UP000229901"/>
    </source>
</evidence>